<accession>W0V6T1</accession>
<dbReference type="CDD" id="cd02440">
    <property type="entry name" value="AdoMet_MTases"/>
    <property type="match status" value="1"/>
</dbReference>
<dbReference type="Gene3D" id="3.40.50.150">
    <property type="entry name" value="Vaccinia Virus protein VP39"/>
    <property type="match status" value="1"/>
</dbReference>
<dbReference type="InterPro" id="IPR029063">
    <property type="entry name" value="SAM-dependent_MTases_sf"/>
</dbReference>
<evidence type="ECO:0000313" key="6">
    <source>
        <dbReference type="Proteomes" id="UP000027604"/>
    </source>
</evidence>
<dbReference type="KEGG" id="jag:GJA_2427"/>
<keyword evidence="3" id="KW-0949">S-adenosyl-L-methionine</keyword>
<evidence type="ECO:0000256" key="1">
    <source>
        <dbReference type="ARBA" id="ARBA00022603"/>
    </source>
</evidence>
<dbReference type="AlphaFoldDB" id="W0V6T1"/>
<evidence type="ECO:0000259" key="4">
    <source>
        <dbReference type="Pfam" id="PF13649"/>
    </source>
</evidence>
<organism evidence="5 6">
    <name type="scientific">Janthinobacterium agaricidamnosum NBRC 102515 = DSM 9628</name>
    <dbReference type="NCBI Taxonomy" id="1349767"/>
    <lineage>
        <taxon>Bacteria</taxon>
        <taxon>Pseudomonadati</taxon>
        <taxon>Pseudomonadota</taxon>
        <taxon>Betaproteobacteria</taxon>
        <taxon>Burkholderiales</taxon>
        <taxon>Oxalobacteraceae</taxon>
        <taxon>Janthinobacterium</taxon>
    </lineage>
</organism>
<dbReference type="GO" id="GO:0032259">
    <property type="term" value="P:methylation"/>
    <property type="evidence" value="ECO:0007669"/>
    <property type="project" value="UniProtKB-KW"/>
</dbReference>
<keyword evidence="1 5" id="KW-0489">Methyltransferase</keyword>
<dbReference type="SUPFAM" id="SSF53335">
    <property type="entry name" value="S-adenosyl-L-methionine-dependent methyltransferases"/>
    <property type="match status" value="1"/>
</dbReference>
<dbReference type="Pfam" id="PF13649">
    <property type="entry name" value="Methyltransf_25"/>
    <property type="match status" value="1"/>
</dbReference>
<evidence type="ECO:0000256" key="3">
    <source>
        <dbReference type="ARBA" id="ARBA00022691"/>
    </source>
</evidence>
<proteinExistence type="predicted"/>
<name>W0V6T1_9BURK</name>
<dbReference type="GO" id="GO:0008168">
    <property type="term" value="F:methyltransferase activity"/>
    <property type="evidence" value="ECO:0007669"/>
    <property type="project" value="UniProtKB-KW"/>
</dbReference>
<keyword evidence="2 5" id="KW-0808">Transferase</keyword>
<dbReference type="eggNOG" id="COG2226">
    <property type="taxonomic scope" value="Bacteria"/>
</dbReference>
<dbReference type="HOGENOM" id="CLU_058846_2_0_4"/>
<dbReference type="EMBL" id="HG322949">
    <property type="protein sequence ID" value="CDG83058.1"/>
    <property type="molecule type" value="Genomic_DNA"/>
</dbReference>
<dbReference type="InterPro" id="IPR041698">
    <property type="entry name" value="Methyltransf_25"/>
</dbReference>
<dbReference type="RefSeq" id="WP_144241490.1">
    <property type="nucleotide sequence ID" value="NZ_BCTH01000033.1"/>
</dbReference>
<gene>
    <name evidence="5" type="ORF">GJA_2427</name>
</gene>
<feature type="domain" description="Methyltransferase" evidence="4">
    <location>
        <begin position="42"/>
        <end position="137"/>
    </location>
</feature>
<dbReference type="PATRIC" id="fig|1349767.4.peg.4171"/>
<dbReference type="STRING" id="1349767.GJA_2427"/>
<dbReference type="PANTHER" id="PTHR43464">
    <property type="entry name" value="METHYLTRANSFERASE"/>
    <property type="match status" value="1"/>
</dbReference>
<dbReference type="Proteomes" id="UP000027604">
    <property type="component" value="Chromosome I"/>
</dbReference>
<evidence type="ECO:0000256" key="2">
    <source>
        <dbReference type="ARBA" id="ARBA00022679"/>
    </source>
</evidence>
<protein>
    <submittedName>
        <fullName evidence="5">SAM-dependent methyltransferase</fullName>
    </submittedName>
</protein>
<dbReference type="PANTHER" id="PTHR43464:SF19">
    <property type="entry name" value="UBIQUINONE BIOSYNTHESIS O-METHYLTRANSFERASE, MITOCHONDRIAL"/>
    <property type="match status" value="1"/>
</dbReference>
<sequence length="269" mass="29474">MNIERILQSMKLHHGDDTIQGVQTAHRIQLVTAMGIRPGMRVLEVGCGQGDTTAVLAEAVGAQGFVRGIDIADAQYGMPITLGQAAEHLKAGPLGAQLAISFETDLLTLPLSEQYDAVVFSHCLWYFDGKKLLQQLLRKASLHAAVVHVAEWDIVQVRPAALAHQMAAYVQAFYATLEKNDSNIRTLFTPQQVKDVLAELFADVEQQTIDASGLQDGQWEIDCARSLHFEAASEDQQHFAASLLQSMESFGNDSVQSLNSFLLTATQRK</sequence>
<evidence type="ECO:0000313" key="5">
    <source>
        <dbReference type="EMBL" id="CDG83058.1"/>
    </source>
</evidence>
<reference evidence="5 6" key="1">
    <citation type="journal article" date="2015" name="Genome Announc.">
        <title>Genome Sequence of Mushroom Soft-Rot Pathogen Janthinobacterium agaricidamnosum.</title>
        <authorList>
            <person name="Graupner K."/>
            <person name="Lackner G."/>
            <person name="Hertweck C."/>
        </authorList>
    </citation>
    <scope>NUCLEOTIDE SEQUENCE [LARGE SCALE GENOMIC DNA]</scope>
    <source>
        <strain evidence="6">NBRC 102515 / DSM 9628</strain>
    </source>
</reference>
<keyword evidence="6" id="KW-1185">Reference proteome</keyword>
<dbReference type="OrthoDB" id="5330018at2"/>